<dbReference type="InterPro" id="IPR039424">
    <property type="entry name" value="SBP_5"/>
</dbReference>
<feature type="compositionally biased region" description="Acidic residues" evidence="1">
    <location>
        <begin position="595"/>
        <end position="628"/>
    </location>
</feature>
<keyword evidence="2" id="KW-0732">Signal</keyword>
<dbReference type="PANTHER" id="PTHR30290">
    <property type="entry name" value="PERIPLASMIC BINDING COMPONENT OF ABC TRANSPORTER"/>
    <property type="match status" value="1"/>
</dbReference>
<name>A0ABP6M2S7_9MICC</name>
<evidence type="ECO:0000313" key="4">
    <source>
        <dbReference type="EMBL" id="GAA3070002.1"/>
    </source>
</evidence>
<sequence>MQHRKTRIPRRRAALPMAVLAAGALALSACGNGDGGGSGGGGPEQAGLSGDLAEVYDINAQDPADLQDGGQLTLPIGHLGPNFNGLTNAGNASDTRQILSAVHTASAWRLDPEGDYVLNEDYFLSAEQETTDDGTQILHYELNPEAVWNDGTPIDFETYEHTVAIRSGAEEGYDLVSTTAYDQIESIEQGEDEWHFTVTMAEMYQPWQSIFNAGSTGDSPIIHPDVDTPEEFNDGFVNDVRPEYRAGPFTVDVMDVAANVISLVPNENWWGEEPVLERLNFAAYETSATIPAFQNGEIDAVGIATRPRYEELTEWSDEGYDIRRGQRMATCGFVLNGDATTLDDVAVREAIFRVLDREQLAAIQFEGINWEEDTPGSWLMMPFDDRYEDGYPVEDDDPEGAADVLEEAGWVFEDEGDEYRSRDGEELRVVFNTFGDDPINQAMTQAAQSMAAGVGINLDINNQGSGQFGDVVGNRDFGLVNMCYGKAGADPTSAPNQFYSTGDGNLTGLGDEELDERISELFGIEDDDERFAEAHAIEQEALSTYFHYLAYSNGPVITAFREGLANYGPSLFETRDWTLVGWESDAGHDGTDTGVDAEELEDTDEEDTDEEDTDEEDVEEEDEDTDEE</sequence>
<organism evidence="4 5">
    <name type="scientific">Nesterenkonia aethiopica</name>
    <dbReference type="NCBI Taxonomy" id="269144"/>
    <lineage>
        <taxon>Bacteria</taxon>
        <taxon>Bacillati</taxon>
        <taxon>Actinomycetota</taxon>
        <taxon>Actinomycetes</taxon>
        <taxon>Micrococcales</taxon>
        <taxon>Micrococcaceae</taxon>
        <taxon>Nesterenkonia</taxon>
    </lineage>
</organism>
<comment type="caution">
    <text evidence="4">The sequence shown here is derived from an EMBL/GenBank/DDBJ whole genome shotgun (WGS) entry which is preliminary data.</text>
</comment>
<dbReference type="PROSITE" id="PS51257">
    <property type="entry name" value="PROKAR_LIPOPROTEIN"/>
    <property type="match status" value="1"/>
</dbReference>
<gene>
    <name evidence="4" type="ORF">GCM10010529_23010</name>
</gene>
<dbReference type="Gene3D" id="3.10.105.10">
    <property type="entry name" value="Dipeptide-binding Protein, Domain 3"/>
    <property type="match status" value="1"/>
</dbReference>
<dbReference type="Gene3D" id="3.40.190.10">
    <property type="entry name" value="Periplasmic binding protein-like II"/>
    <property type="match status" value="1"/>
</dbReference>
<feature type="domain" description="Solute-binding protein family 5" evidence="3">
    <location>
        <begin position="126"/>
        <end position="504"/>
    </location>
</feature>
<dbReference type="Gene3D" id="3.90.76.10">
    <property type="entry name" value="Dipeptide-binding Protein, Domain 1"/>
    <property type="match status" value="1"/>
</dbReference>
<feature type="region of interest" description="Disordered" evidence="1">
    <location>
        <begin position="583"/>
        <end position="628"/>
    </location>
</feature>
<dbReference type="PANTHER" id="PTHR30290:SF65">
    <property type="entry name" value="MONOACYL PHOSPHATIDYLINOSITOL TETRAMANNOSIDE-BINDING PROTEIN LPQW-RELATED"/>
    <property type="match status" value="1"/>
</dbReference>
<dbReference type="Proteomes" id="UP001500236">
    <property type="component" value="Unassembled WGS sequence"/>
</dbReference>
<evidence type="ECO:0000259" key="3">
    <source>
        <dbReference type="Pfam" id="PF00496"/>
    </source>
</evidence>
<protein>
    <submittedName>
        <fullName evidence="4">ABC transporter family substrate-binding protein</fullName>
    </submittedName>
</protein>
<dbReference type="InterPro" id="IPR000914">
    <property type="entry name" value="SBP_5_dom"/>
</dbReference>
<dbReference type="Pfam" id="PF00496">
    <property type="entry name" value="SBP_bac_5"/>
    <property type="match status" value="1"/>
</dbReference>
<dbReference type="PIRSF" id="PIRSF002741">
    <property type="entry name" value="MppA"/>
    <property type="match status" value="1"/>
</dbReference>
<dbReference type="SUPFAM" id="SSF53850">
    <property type="entry name" value="Periplasmic binding protein-like II"/>
    <property type="match status" value="1"/>
</dbReference>
<keyword evidence="5" id="KW-1185">Reference proteome</keyword>
<feature type="signal peptide" evidence="2">
    <location>
        <begin position="1"/>
        <end position="28"/>
    </location>
</feature>
<dbReference type="CDD" id="cd08501">
    <property type="entry name" value="PBP2_Lpqw"/>
    <property type="match status" value="1"/>
</dbReference>
<reference evidence="5" key="1">
    <citation type="journal article" date="2019" name="Int. J. Syst. Evol. Microbiol.">
        <title>The Global Catalogue of Microorganisms (GCM) 10K type strain sequencing project: providing services to taxonomists for standard genome sequencing and annotation.</title>
        <authorList>
            <consortium name="The Broad Institute Genomics Platform"/>
            <consortium name="The Broad Institute Genome Sequencing Center for Infectious Disease"/>
            <person name="Wu L."/>
            <person name="Ma J."/>
        </authorList>
    </citation>
    <scope>NUCLEOTIDE SEQUENCE [LARGE SCALE GENOMIC DNA]</scope>
    <source>
        <strain evidence="5">JCM 14309</strain>
    </source>
</reference>
<feature type="chain" id="PRO_5045236847" evidence="2">
    <location>
        <begin position="29"/>
        <end position="628"/>
    </location>
</feature>
<dbReference type="EMBL" id="BAAAVT010000015">
    <property type="protein sequence ID" value="GAA3070002.1"/>
    <property type="molecule type" value="Genomic_DNA"/>
</dbReference>
<proteinExistence type="predicted"/>
<accession>A0ABP6M2S7</accession>
<evidence type="ECO:0000313" key="5">
    <source>
        <dbReference type="Proteomes" id="UP001500236"/>
    </source>
</evidence>
<dbReference type="RefSeq" id="WP_344681092.1">
    <property type="nucleotide sequence ID" value="NZ_BAAAVT010000015.1"/>
</dbReference>
<evidence type="ECO:0000256" key="1">
    <source>
        <dbReference type="SAM" id="MobiDB-lite"/>
    </source>
</evidence>
<evidence type="ECO:0000256" key="2">
    <source>
        <dbReference type="SAM" id="SignalP"/>
    </source>
</evidence>
<dbReference type="InterPro" id="IPR030678">
    <property type="entry name" value="Peptide/Ni-bd"/>
</dbReference>